<dbReference type="HOGENOM" id="CLU_030742_2_0_11"/>
<dbReference type="InterPro" id="IPR036188">
    <property type="entry name" value="FAD/NAD-bd_sf"/>
</dbReference>
<comment type="cofactor">
    <cofactor evidence="1">
        <name>FAD</name>
        <dbReference type="ChEBI" id="CHEBI:57692"/>
    </cofactor>
</comment>
<feature type="domain" description="FAD/NAD(P)-binding" evidence="7">
    <location>
        <begin position="6"/>
        <end position="304"/>
    </location>
</feature>
<protein>
    <submittedName>
        <fullName evidence="8">Putative pyridine nucleotide-disulfide oxidoreductase</fullName>
    </submittedName>
</protein>
<dbReference type="EMBL" id="CP005286">
    <property type="protein sequence ID" value="AJE31876.1"/>
    <property type="molecule type" value="Genomic_DNA"/>
</dbReference>
<dbReference type="GO" id="GO:0048038">
    <property type="term" value="F:quinone binding"/>
    <property type="evidence" value="ECO:0007669"/>
    <property type="project" value="UniProtKB-KW"/>
</dbReference>
<dbReference type="SUPFAM" id="SSF51905">
    <property type="entry name" value="FAD/NAD(P)-binding domain"/>
    <property type="match status" value="1"/>
</dbReference>
<evidence type="ECO:0000256" key="2">
    <source>
        <dbReference type="ARBA" id="ARBA00022630"/>
    </source>
</evidence>
<evidence type="ECO:0000256" key="6">
    <source>
        <dbReference type="ARBA" id="ARBA00023002"/>
    </source>
</evidence>
<keyword evidence="3" id="KW-0874">Quinone</keyword>
<dbReference type="GO" id="GO:0070221">
    <property type="term" value="P:sulfide oxidation, using sulfide:quinone oxidoreductase"/>
    <property type="evidence" value="ECO:0007669"/>
    <property type="project" value="TreeGrafter"/>
</dbReference>
<evidence type="ECO:0000256" key="3">
    <source>
        <dbReference type="ARBA" id="ARBA00022719"/>
    </source>
</evidence>
<evidence type="ECO:0000313" key="9">
    <source>
        <dbReference type="Proteomes" id="UP000031524"/>
    </source>
</evidence>
<dbReference type="PANTHER" id="PTHR10632:SF2">
    <property type="entry name" value="SULFIDE:QUINONE OXIDOREDUCTASE, MITOCHONDRIAL"/>
    <property type="match status" value="1"/>
</dbReference>
<dbReference type="Gene3D" id="3.50.50.60">
    <property type="entry name" value="FAD/NAD(P)-binding domain"/>
    <property type="match status" value="2"/>
</dbReference>
<dbReference type="InterPro" id="IPR023753">
    <property type="entry name" value="FAD/NAD-binding_dom"/>
</dbReference>
<sequence length="398" mass="43756">MAIHHRIVIIGGGNAGISVAARLRIKGQDDIAVIEPSDKHYYQPLWTMIGGGQGNIKSTERPQASVMPQGVAWIKGAAEGVDPEKNEVRLSDGTVVSYDYLVVCPGIQLDWDKTPGLPEALKTPNVSSNYRFDLAPKTWQMIKHMKQGTAVFTMPTDPIKCGGAPQKIAYLAADHWRKEGVLDDIHVILVLPSPGMFGVKVFSDELEKVAAKYGIDVRFNSELTEVDGATQTATIRDNSSGESEDIHYDIMHVVPKQSAPDWVKNSPLADPDNPLGYVKVDKHTLQHTEYPNVFSLGDASSAPNSKTGAAIRKQAPVLVKNLLAAMEGRALSPTYEGYASCPLVTSQRSVLLAEFNYKMEPTPSIPVIDTTKPRFDMWVLKRYGLPFMYWNLILKGRA</sequence>
<keyword evidence="9" id="KW-1185">Reference proteome</keyword>
<dbReference type="STRING" id="1223515.B842_00080"/>
<dbReference type="KEGG" id="chm:B842_00080"/>
<dbReference type="InterPro" id="IPR015904">
    <property type="entry name" value="Sulphide_quinone_reductase"/>
</dbReference>
<keyword evidence="2" id="KW-0285">Flavoprotein</keyword>
<gene>
    <name evidence="8" type="ORF">B842_00080</name>
</gene>
<reference evidence="8 9" key="1">
    <citation type="submission" date="2013-04" db="EMBL/GenBank/DDBJ databases">
        <title>Complete genome sequence of Corynebacterium humireducens DSM 45392(T), isolated from a wastewater-fed microbial fuel cell.</title>
        <authorList>
            <person name="Ruckert C."/>
            <person name="Albersmeier A."/>
            <person name="Kalinowski J."/>
        </authorList>
    </citation>
    <scope>NUCLEOTIDE SEQUENCE [LARGE SCALE GENOMIC DNA]</scope>
    <source>
        <strain evidence="9">MFC-5</strain>
    </source>
</reference>
<dbReference type="PANTHER" id="PTHR10632">
    <property type="entry name" value="SULFIDE:QUINONE OXIDOREDUCTASE"/>
    <property type="match status" value="1"/>
</dbReference>
<evidence type="ECO:0000259" key="7">
    <source>
        <dbReference type="Pfam" id="PF07992"/>
    </source>
</evidence>
<evidence type="ECO:0000256" key="4">
    <source>
        <dbReference type="ARBA" id="ARBA00022827"/>
    </source>
</evidence>
<keyword evidence="6" id="KW-0560">Oxidoreductase</keyword>
<evidence type="ECO:0000256" key="5">
    <source>
        <dbReference type="ARBA" id="ARBA00022946"/>
    </source>
</evidence>
<dbReference type="GO" id="GO:0070224">
    <property type="term" value="F:sulfide:quinone oxidoreductase activity"/>
    <property type="evidence" value="ECO:0007669"/>
    <property type="project" value="TreeGrafter"/>
</dbReference>
<dbReference type="GO" id="GO:0071949">
    <property type="term" value="F:FAD binding"/>
    <property type="evidence" value="ECO:0007669"/>
    <property type="project" value="TreeGrafter"/>
</dbReference>
<organism evidence="8 9">
    <name type="scientific">Corynebacterium humireducens NBRC 106098 = DSM 45392</name>
    <dbReference type="NCBI Taxonomy" id="1223515"/>
    <lineage>
        <taxon>Bacteria</taxon>
        <taxon>Bacillati</taxon>
        <taxon>Actinomycetota</taxon>
        <taxon>Actinomycetes</taxon>
        <taxon>Mycobacteriales</taxon>
        <taxon>Corynebacteriaceae</taxon>
        <taxon>Corynebacterium</taxon>
    </lineage>
</organism>
<keyword evidence="5" id="KW-0809">Transit peptide</keyword>
<dbReference type="Pfam" id="PF07992">
    <property type="entry name" value="Pyr_redox_2"/>
    <property type="match status" value="1"/>
</dbReference>
<dbReference type="AlphaFoldDB" id="A0A0B5CZS3"/>
<accession>A0A0B5CZS3</accession>
<proteinExistence type="predicted"/>
<dbReference type="RefSeq" id="WP_040084485.1">
    <property type="nucleotide sequence ID" value="NZ_BCSU01000015.1"/>
</dbReference>
<keyword evidence="4" id="KW-0274">FAD</keyword>
<name>A0A0B5CZS3_9CORY</name>
<dbReference type="Proteomes" id="UP000031524">
    <property type="component" value="Chromosome"/>
</dbReference>
<dbReference type="OrthoDB" id="4213189at2"/>
<dbReference type="FunFam" id="3.50.50.60:FF:000034">
    <property type="entry name" value="sulfide:quinone oxidoreductase, mitochondrial"/>
    <property type="match status" value="1"/>
</dbReference>
<evidence type="ECO:0000313" key="8">
    <source>
        <dbReference type="EMBL" id="AJE31876.1"/>
    </source>
</evidence>
<evidence type="ECO:0000256" key="1">
    <source>
        <dbReference type="ARBA" id="ARBA00001974"/>
    </source>
</evidence>